<accession>A0AA39S1Y4</accession>
<sequence>MLLRYERLSEHCYRCGRLGHVVRDCLEKVICEGPEDYNLLYGAWLKASSPIKNHMVRQQNEGSRDGGDRVVGGGFGRNVDFHIDVPLSPAAGGDAVTAVAGQSVEQSVIGSAEQFTRCDDLKRGNIGNKSHVEKATKGNLVRKKLEGLLVDNVMGQSGLDIMLENQVKPQSVENVRADTCSFNREENSVLHGPSLPSGGLTLGLVEPAGNMGLIPDIGVMEVDLAMDCSKKKNSNVCGRTLSPGDEGQLVIVDGIKKGRWKRRARAESRVDCDMVSDNLLGKHLLVDGITPAEKKLKSVDSCDAPHGKSAVSTDISAGRFQPTSRSP</sequence>
<dbReference type="PROSITE" id="PS50158">
    <property type="entry name" value="ZF_CCHC"/>
    <property type="match status" value="1"/>
</dbReference>
<dbReference type="Pfam" id="PF14392">
    <property type="entry name" value="zf-CCHC_4"/>
    <property type="match status" value="1"/>
</dbReference>
<keyword evidence="5" id="KW-1185">Reference proteome</keyword>
<dbReference type="AlphaFoldDB" id="A0AA39S1Y4"/>
<feature type="compositionally biased region" description="Polar residues" evidence="2">
    <location>
        <begin position="310"/>
        <end position="327"/>
    </location>
</feature>
<name>A0AA39S1Y4_ACESA</name>
<reference evidence="4" key="1">
    <citation type="journal article" date="2022" name="Plant J.">
        <title>Strategies of tolerance reflected in two North American maple genomes.</title>
        <authorList>
            <person name="McEvoy S.L."/>
            <person name="Sezen U.U."/>
            <person name="Trouern-Trend A."/>
            <person name="McMahon S.M."/>
            <person name="Schaberg P.G."/>
            <person name="Yang J."/>
            <person name="Wegrzyn J.L."/>
            <person name="Swenson N.G."/>
        </authorList>
    </citation>
    <scope>NUCLEOTIDE SEQUENCE</scope>
    <source>
        <strain evidence="4">NS2018</strain>
    </source>
</reference>
<evidence type="ECO:0000256" key="2">
    <source>
        <dbReference type="SAM" id="MobiDB-lite"/>
    </source>
</evidence>
<comment type="caution">
    <text evidence="4">The sequence shown here is derived from an EMBL/GenBank/DDBJ whole genome shotgun (WGS) entry which is preliminary data.</text>
</comment>
<dbReference type="GO" id="GO:0003676">
    <property type="term" value="F:nucleic acid binding"/>
    <property type="evidence" value="ECO:0007669"/>
    <property type="project" value="InterPro"/>
</dbReference>
<evidence type="ECO:0000313" key="5">
    <source>
        <dbReference type="Proteomes" id="UP001168877"/>
    </source>
</evidence>
<reference evidence="4" key="2">
    <citation type="submission" date="2023-06" db="EMBL/GenBank/DDBJ databases">
        <authorList>
            <person name="Swenson N.G."/>
            <person name="Wegrzyn J.L."/>
            <person name="Mcevoy S.L."/>
        </authorList>
    </citation>
    <scope>NUCLEOTIDE SEQUENCE</scope>
    <source>
        <strain evidence="4">NS2018</strain>
        <tissue evidence="4">Leaf</tissue>
    </source>
</reference>
<evidence type="ECO:0000256" key="1">
    <source>
        <dbReference type="PROSITE-ProRule" id="PRU00047"/>
    </source>
</evidence>
<dbReference type="Proteomes" id="UP001168877">
    <property type="component" value="Unassembled WGS sequence"/>
</dbReference>
<gene>
    <name evidence="4" type="ORF">LWI29_014561</name>
</gene>
<feature type="region of interest" description="Disordered" evidence="2">
    <location>
        <begin position="297"/>
        <end position="327"/>
    </location>
</feature>
<evidence type="ECO:0000259" key="3">
    <source>
        <dbReference type="PROSITE" id="PS50158"/>
    </source>
</evidence>
<protein>
    <recommendedName>
        <fullName evidence="3">CCHC-type domain-containing protein</fullName>
    </recommendedName>
</protein>
<feature type="domain" description="CCHC-type" evidence="3">
    <location>
        <begin position="12"/>
        <end position="25"/>
    </location>
</feature>
<dbReference type="InterPro" id="IPR001878">
    <property type="entry name" value="Znf_CCHC"/>
</dbReference>
<organism evidence="4 5">
    <name type="scientific">Acer saccharum</name>
    <name type="common">Sugar maple</name>
    <dbReference type="NCBI Taxonomy" id="4024"/>
    <lineage>
        <taxon>Eukaryota</taxon>
        <taxon>Viridiplantae</taxon>
        <taxon>Streptophyta</taxon>
        <taxon>Embryophyta</taxon>
        <taxon>Tracheophyta</taxon>
        <taxon>Spermatophyta</taxon>
        <taxon>Magnoliopsida</taxon>
        <taxon>eudicotyledons</taxon>
        <taxon>Gunneridae</taxon>
        <taxon>Pentapetalae</taxon>
        <taxon>rosids</taxon>
        <taxon>malvids</taxon>
        <taxon>Sapindales</taxon>
        <taxon>Sapindaceae</taxon>
        <taxon>Hippocastanoideae</taxon>
        <taxon>Acereae</taxon>
        <taxon>Acer</taxon>
    </lineage>
</organism>
<dbReference type="GO" id="GO:0008270">
    <property type="term" value="F:zinc ion binding"/>
    <property type="evidence" value="ECO:0007669"/>
    <property type="project" value="UniProtKB-KW"/>
</dbReference>
<evidence type="ECO:0000313" key="4">
    <source>
        <dbReference type="EMBL" id="KAK0586927.1"/>
    </source>
</evidence>
<feature type="compositionally biased region" description="Basic and acidic residues" evidence="2">
    <location>
        <begin position="297"/>
        <end position="306"/>
    </location>
</feature>
<proteinExistence type="predicted"/>
<keyword evidence="1" id="KW-0479">Metal-binding</keyword>
<dbReference type="EMBL" id="JAUESC010000382">
    <property type="protein sequence ID" value="KAK0586927.1"/>
    <property type="molecule type" value="Genomic_DNA"/>
</dbReference>
<dbReference type="InterPro" id="IPR025836">
    <property type="entry name" value="Zn_knuckle_CX2CX4HX4C"/>
</dbReference>
<keyword evidence="1" id="KW-0862">Zinc</keyword>
<dbReference type="SMART" id="SM00343">
    <property type="entry name" value="ZnF_C2HC"/>
    <property type="match status" value="1"/>
</dbReference>
<keyword evidence="1" id="KW-0863">Zinc-finger</keyword>